<reference evidence="2 3" key="1">
    <citation type="submission" date="2023-01" db="EMBL/GenBank/DDBJ databases">
        <title>Analysis of 21 Apiospora genomes using comparative genomics revels a genus with tremendous synthesis potential of carbohydrate active enzymes and secondary metabolites.</title>
        <authorList>
            <person name="Sorensen T."/>
        </authorList>
    </citation>
    <scope>NUCLEOTIDE SEQUENCE [LARGE SCALE GENOMIC DNA]</scope>
    <source>
        <strain evidence="2 3">CBS 83171</strain>
    </source>
</reference>
<keyword evidence="3" id="KW-1185">Reference proteome</keyword>
<dbReference type="InterPro" id="IPR032710">
    <property type="entry name" value="NTF2-like_dom_sf"/>
</dbReference>
<dbReference type="Pfam" id="PF13577">
    <property type="entry name" value="SnoaL_4"/>
    <property type="match status" value="1"/>
</dbReference>
<evidence type="ECO:0000313" key="2">
    <source>
        <dbReference type="EMBL" id="KAK8063375.1"/>
    </source>
</evidence>
<evidence type="ECO:0000313" key="3">
    <source>
        <dbReference type="Proteomes" id="UP001446871"/>
    </source>
</evidence>
<protein>
    <recommendedName>
        <fullName evidence="1">SnoaL-like domain-containing protein</fullName>
    </recommendedName>
</protein>
<feature type="domain" description="SnoaL-like" evidence="1">
    <location>
        <begin position="10"/>
        <end position="138"/>
    </location>
</feature>
<dbReference type="SUPFAM" id="SSF54427">
    <property type="entry name" value="NTF2-like"/>
    <property type="match status" value="1"/>
</dbReference>
<dbReference type="InterPro" id="IPR037401">
    <property type="entry name" value="SnoaL-like"/>
</dbReference>
<proteinExistence type="predicted"/>
<sequence length="154" mass="17513">MAVSTMNPLDYNAIKNTIARYCIALDSKDWELLRTAVFTPDVTADFPFNHDMRGIDFIAKTIAGRLKDVPTQHALTTQMIEIQPDGVTAKATTYFIGYHFGRGQWEGQHLTSWGSYIDTLVRDDSVSKPGRWLIQQRTLLFTERIGDERLMGDL</sequence>
<name>A0ABR1UWR4_9PEZI</name>
<dbReference type="Proteomes" id="UP001446871">
    <property type="component" value="Unassembled WGS sequence"/>
</dbReference>
<accession>A0ABR1UWR4</accession>
<dbReference type="EMBL" id="JAQQWM010000005">
    <property type="protein sequence ID" value="KAK8063375.1"/>
    <property type="molecule type" value="Genomic_DNA"/>
</dbReference>
<gene>
    <name evidence="2" type="ORF">PG996_008027</name>
</gene>
<organism evidence="2 3">
    <name type="scientific">Apiospora saccharicola</name>
    <dbReference type="NCBI Taxonomy" id="335842"/>
    <lineage>
        <taxon>Eukaryota</taxon>
        <taxon>Fungi</taxon>
        <taxon>Dikarya</taxon>
        <taxon>Ascomycota</taxon>
        <taxon>Pezizomycotina</taxon>
        <taxon>Sordariomycetes</taxon>
        <taxon>Xylariomycetidae</taxon>
        <taxon>Amphisphaeriales</taxon>
        <taxon>Apiosporaceae</taxon>
        <taxon>Apiospora</taxon>
    </lineage>
</organism>
<dbReference type="CDD" id="cd00531">
    <property type="entry name" value="NTF2_like"/>
    <property type="match status" value="1"/>
</dbReference>
<comment type="caution">
    <text evidence="2">The sequence shown here is derived from an EMBL/GenBank/DDBJ whole genome shotgun (WGS) entry which is preliminary data.</text>
</comment>
<dbReference type="Gene3D" id="3.10.450.50">
    <property type="match status" value="1"/>
</dbReference>
<evidence type="ECO:0000259" key="1">
    <source>
        <dbReference type="Pfam" id="PF13577"/>
    </source>
</evidence>